<proteinExistence type="predicted"/>
<dbReference type="EMBL" id="PXZM01000026">
    <property type="protein sequence ID" value="PSJ93849.1"/>
    <property type="molecule type" value="Genomic_DNA"/>
</dbReference>
<name>A0A2P7V3R0_9BACL</name>
<keyword evidence="2" id="KW-1185">Reference proteome</keyword>
<dbReference type="Proteomes" id="UP000240419">
    <property type="component" value="Unassembled WGS sequence"/>
</dbReference>
<reference evidence="1 2" key="1">
    <citation type="submission" date="2018-03" db="EMBL/GenBank/DDBJ databases">
        <title>Brevisbacillus phylogenomics.</title>
        <authorList>
            <person name="Dunlap C."/>
        </authorList>
    </citation>
    <scope>NUCLEOTIDE SEQUENCE [LARGE SCALE GENOMIC DNA]</scope>
    <source>
        <strain evidence="1 2">NRRL NRS-1210</strain>
    </source>
</reference>
<evidence type="ECO:0000313" key="2">
    <source>
        <dbReference type="Proteomes" id="UP000240419"/>
    </source>
</evidence>
<protein>
    <submittedName>
        <fullName evidence="1">Uncharacterized protein</fullName>
    </submittedName>
</protein>
<accession>A0A2P7V3R0</accession>
<evidence type="ECO:0000313" key="1">
    <source>
        <dbReference type="EMBL" id="PSJ93849.1"/>
    </source>
</evidence>
<dbReference type="RefSeq" id="WP_146142431.1">
    <property type="nucleotide sequence ID" value="NZ_JBCNIW010000053.1"/>
</dbReference>
<gene>
    <name evidence="1" type="ORF">C7R93_16840</name>
</gene>
<organism evidence="1 2">
    <name type="scientific">Brevibacillus fortis</name>
    <dbReference type="NCBI Taxonomy" id="2126352"/>
    <lineage>
        <taxon>Bacteria</taxon>
        <taxon>Bacillati</taxon>
        <taxon>Bacillota</taxon>
        <taxon>Bacilli</taxon>
        <taxon>Bacillales</taxon>
        <taxon>Paenibacillaceae</taxon>
        <taxon>Brevibacillus</taxon>
    </lineage>
</organism>
<dbReference type="OrthoDB" id="9802878at2"/>
<dbReference type="AlphaFoldDB" id="A0A2P7V3R0"/>
<comment type="caution">
    <text evidence="1">The sequence shown here is derived from an EMBL/GenBank/DDBJ whole genome shotgun (WGS) entry which is preliminary data.</text>
</comment>
<sequence>MVNVVLVKKLKERIETLVKDFLLPTNVDGHDHKAPQVVSGFLSESKQSPVADPQEIKAELPAVVVRFLRENDGRQANIVKIRVIVITYSEDEQNGWIDSLNVSNRIKIGLKRDPIIDDRFQIDDESFETEQPDEQPFPEWATYITFDVLIPQVQSEFDWGVFYK</sequence>